<keyword evidence="3" id="KW-1185">Reference proteome</keyword>
<evidence type="ECO:0000313" key="3">
    <source>
        <dbReference type="Proteomes" id="UP001183794"/>
    </source>
</evidence>
<feature type="transmembrane region" description="Helical" evidence="1">
    <location>
        <begin position="158"/>
        <end position="176"/>
    </location>
</feature>
<feature type="transmembrane region" description="Helical" evidence="1">
    <location>
        <begin position="20"/>
        <end position="43"/>
    </location>
</feature>
<reference evidence="2 3" key="1">
    <citation type="submission" date="2023-07" db="EMBL/GenBank/DDBJ databases">
        <title>Sequencing the genomes of 1000 actinobacteria strains.</title>
        <authorList>
            <person name="Klenk H.-P."/>
        </authorList>
    </citation>
    <scope>NUCLEOTIDE SEQUENCE [LARGE SCALE GENOMIC DNA]</scope>
    <source>
        <strain evidence="2 3">DSM 22966</strain>
    </source>
</reference>
<evidence type="ECO:0000256" key="1">
    <source>
        <dbReference type="SAM" id="Phobius"/>
    </source>
</evidence>
<feature type="transmembrane region" description="Helical" evidence="1">
    <location>
        <begin position="63"/>
        <end position="90"/>
    </location>
</feature>
<sequence length="255" mass="26625">MKALRTALYVELRKARASRVLHLTAILLMVGITILAIALTISVNSGDEQVLAKLGPLADTTGWLLLIGITAQVIAAGGLLAIGIAMSWMFGREFTDGTISGLFALPVPRSIIALAKLGVLMLWVVAVSIGLTALILVSGLALNLGPLTSEILLQLGRLLVLVVLTGLLTFPAAWVATLGRGPLPGIAATVVVLVIAQVTVIAAPDSAAWFPLSAPALWAIMPEAVHLGQLATVVIVPALFAVLTALSWQRLQLHR</sequence>
<organism evidence="2 3">
    <name type="scientific">Enteractinococcus fodinae</name>
    <dbReference type="NCBI Taxonomy" id="684663"/>
    <lineage>
        <taxon>Bacteria</taxon>
        <taxon>Bacillati</taxon>
        <taxon>Actinomycetota</taxon>
        <taxon>Actinomycetes</taxon>
        <taxon>Micrococcales</taxon>
        <taxon>Micrococcaceae</taxon>
    </lineage>
</organism>
<feature type="transmembrane region" description="Helical" evidence="1">
    <location>
        <begin position="111"/>
        <end position="138"/>
    </location>
</feature>
<gene>
    <name evidence="2" type="ORF">J2S62_002165</name>
</gene>
<accession>A0ABU2B2S3</accession>
<protein>
    <submittedName>
        <fullName evidence="2">ABC-2 type transport system permease protein</fullName>
    </submittedName>
</protein>
<dbReference type="Pfam" id="PF12730">
    <property type="entry name" value="ABC2_membrane_4"/>
    <property type="match status" value="1"/>
</dbReference>
<keyword evidence="1" id="KW-0472">Membrane</keyword>
<keyword evidence="1" id="KW-1133">Transmembrane helix</keyword>
<comment type="caution">
    <text evidence="2">The sequence shown here is derived from an EMBL/GenBank/DDBJ whole genome shotgun (WGS) entry which is preliminary data.</text>
</comment>
<evidence type="ECO:0000313" key="2">
    <source>
        <dbReference type="EMBL" id="MDR7347908.1"/>
    </source>
</evidence>
<keyword evidence="1" id="KW-0812">Transmembrane</keyword>
<name>A0ABU2B2S3_9MICC</name>
<proteinExistence type="predicted"/>
<dbReference type="EMBL" id="JAVDYJ010000001">
    <property type="protein sequence ID" value="MDR7347908.1"/>
    <property type="molecule type" value="Genomic_DNA"/>
</dbReference>
<feature type="transmembrane region" description="Helical" evidence="1">
    <location>
        <begin position="183"/>
        <end position="204"/>
    </location>
</feature>
<feature type="transmembrane region" description="Helical" evidence="1">
    <location>
        <begin position="224"/>
        <end position="246"/>
    </location>
</feature>
<dbReference type="RefSeq" id="WP_310174616.1">
    <property type="nucleotide sequence ID" value="NZ_BAABHE010000002.1"/>
</dbReference>
<dbReference type="Proteomes" id="UP001183794">
    <property type="component" value="Unassembled WGS sequence"/>
</dbReference>